<gene>
    <name evidence="8" type="ORF">PHATRDRAFT_50485</name>
</gene>
<dbReference type="RefSeq" id="XP_002185395.1">
    <property type="nucleotide sequence ID" value="XM_002185359.1"/>
</dbReference>
<feature type="transmembrane region" description="Helical" evidence="6">
    <location>
        <begin position="475"/>
        <end position="504"/>
    </location>
</feature>
<dbReference type="PANTHER" id="PTHR11132">
    <property type="entry name" value="SOLUTE CARRIER FAMILY 35"/>
    <property type="match status" value="1"/>
</dbReference>
<feature type="compositionally biased region" description="Low complexity" evidence="5">
    <location>
        <begin position="54"/>
        <end position="72"/>
    </location>
</feature>
<accession>B7GE90</accession>
<dbReference type="Proteomes" id="UP000000759">
    <property type="component" value="Chromosome 30"/>
</dbReference>
<evidence type="ECO:0000256" key="5">
    <source>
        <dbReference type="SAM" id="MobiDB-lite"/>
    </source>
</evidence>
<dbReference type="HOGENOM" id="CLU_483564_0_0_1"/>
<feature type="transmembrane region" description="Helical" evidence="6">
    <location>
        <begin position="119"/>
        <end position="143"/>
    </location>
</feature>
<dbReference type="EMBL" id="CM000632">
    <property type="protein sequence ID" value="EEC43064.1"/>
    <property type="molecule type" value="Genomic_DNA"/>
</dbReference>
<dbReference type="InterPro" id="IPR050186">
    <property type="entry name" value="TPT_transporter"/>
</dbReference>
<keyword evidence="9" id="KW-1185">Reference proteome</keyword>
<dbReference type="GeneID" id="7199324"/>
<name>B7GE90_PHATC</name>
<evidence type="ECO:0000256" key="2">
    <source>
        <dbReference type="ARBA" id="ARBA00022692"/>
    </source>
</evidence>
<dbReference type="InterPro" id="IPR004853">
    <property type="entry name" value="Sugar_P_trans_dom"/>
</dbReference>
<evidence type="ECO:0000313" key="9">
    <source>
        <dbReference type="Proteomes" id="UP000000759"/>
    </source>
</evidence>
<dbReference type="GO" id="GO:0016020">
    <property type="term" value="C:membrane"/>
    <property type="evidence" value="ECO:0007669"/>
    <property type="project" value="UniProtKB-SubCell"/>
</dbReference>
<protein>
    <recommendedName>
        <fullName evidence="7">Sugar phosphate transporter domain-containing protein</fullName>
    </recommendedName>
</protein>
<reference evidence="9" key="2">
    <citation type="submission" date="2008-08" db="EMBL/GenBank/DDBJ databases">
        <authorList>
            <consortium name="Diatom Consortium"/>
            <person name="Grigoriev I."/>
            <person name="Grimwood J."/>
            <person name="Kuo A."/>
            <person name="Otillar R.P."/>
            <person name="Salamov A."/>
            <person name="Detter J.C."/>
            <person name="Lindquist E."/>
            <person name="Shapiro H."/>
            <person name="Lucas S."/>
            <person name="Glavina del Rio T."/>
            <person name="Pitluck S."/>
            <person name="Rokhsar D."/>
            <person name="Bowler C."/>
        </authorList>
    </citation>
    <scope>GENOME REANNOTATION</scope>
    <source>
        <strain evidence="9">CCAP 1055/1</strain>
    </source>
</reference>
<dbReference type="OrthoDB" id="6418713at2759"/>
<proteinExistence type="predicted"/>
<keyword evidence="2 6" id="KW-0812">Transmembrane</keyword>
<dbReference type="AlphaFoldDB" id="B7GE90"/>
<evidence type="ECO:0000256" key="3">
    <source>
        <dbReference type="ARBA" id="ARBA00022989"/>
    </source>
</evidence>
<keyword evidence="3 6" id="KW-1133">Transmembrane helix</keyword>
<feature type="transmembrane region" description="Helical" evidence="6">
    <location>
        <begin position="303"/>
        <end position="322"/>
    </location>
</feature>
<feature type="domain" description="Sugar phosphate transporter" evidence="7">
    <location>
        <begin position="362"/>
        <end position="504"/>
    </location>
</feature>
<feature type="region of interest" description="Disordered" evidence="5">
    <location>
        <begin position="31"/>
        <end position="72"/>
    </location>
</feature>
<dbReference type="PaxDb" id="2850-Phatr50485"/>
<feature type="transmembrane region" description="Helical" evidence="6">
    <location>
        <begin position="405"/>
        <end position="425"/>
    </location>
</feature>
<dbReference type="Pfam" id="PF03151">
    <property type="entry name" value="TPT"/>
    <property type="match status" value="1"/>
</dbReference>
<evidence type="ECO:0000259" key="7">
    <source>
        <dbReference type="Pfam" id="PF03151"/>
    </source>
</evidence>
<sequence length="530" mass="56763">MDSDNVLTADAIGDGEEDFLLRNRLLSSSNTSMASPPLHSGGGTDHESCGATCSTPIMPTPTSVSPSTPSIAATRRSQGFGRILSFPGPILYNIQSRCTRLTAGILQNPISGKGGPSGWFLLLTISAWFGLGVVAIVTTKLLLTSWKVPPLLLTFQQLTAASTLLRVVLGLQQNLQPLPWENYCRATIAPDAPSGTGASTLDATGTEEHSIVELGADQNHSAVEDRIQTHISKFHSPNNSPWNVENTEFFLIGLFNALDFLASNTAFSSSAASFVETIKASDPITTTAVALIWKIDQVKRPEAISLMVLIIGVLLSTIGNATSSNTTGEDPLSSSELSVDETDDDSAAEAQEALYLSIRTAITVVTANLCFAFRAMNQKLYRRHTSTGDQLDDANLLCRLQQTGALSLLFPTMLLYAGFVFDALWQTPREIVLQYVGLAAVNAGAFVAYNLAACYVLSNLTVLHYSGLGCMRRMFAILSTSIFFGVPISILGAAGIVLCLAGFLSFTYTRSQRTANKAILKSFDHKDSNV</sequence>
<feature type="transmembrane region" description="Helical" evidence="6">
    <location>
        <begin position="353"/>
        <end position="373"/>
    </location>
</feature>
<evidence type="ECO:0000256" key="6">
    <source>
        <dbReference type="SAM" id="Phobius"/>
    </source>
</evidence>
<dbReference type="InParanoid" id="B7GE90"/>
<organism evidence="8 9">
    <name type="scientific">Phaeodactylum tricornutum (strain CCAP 1055/1)</name>
    <dbReference type="NCBI Taxonomy" id="556484"/>
    <lineage>
        <taxon>Eukaryota</taxon>
        <taxon>Sar</taxon>
        <taxon>Stramenopiles</taxon>
        <taxon>Ochrophyta</taxon>
        <taxon>Bacillariophyta</taxon>
        <taxon>Bacillariophyceae</taxon>
        <taxon>Bacillariophycidae</taxon>
        <taxon>Naviculales</taxon>
        <taxon>Phaeodactylaceae</taxon>
        <taxon>Phaeodactylum</taxon>
    </lineage>
</organism>
<comment type="subcellular location">
    <subcellularLocation>
        <location evidence="1">Membrane</location>
        <topology evidence="1">Multi-pass membrane protein</topology>
    </subcellularLocation>
</comment>
<evidence type="ECO:0000313" key="8">
    <source>
        <dbReference type="EMBL" id="EEC43064.1"/>
    </source>
</evidence>
<evidence type="ECO:0000256" key="4">
    <source>
        <dbReference type="ARBA" id="ARBA00023136"/>
    </source>
</evidence>
<feature type="transmembrane region" description="Helical" evidence="6">
    <location>
        <begin position="437"/>
        <end position="463"/>
    </location>
</feature>
<evidence type="ECO:0000256" key="1">
    <source>
        <dbReference type="ARBA" id="ARBA00004141"/>
    </source>
</evidence>
<keyword evidence="4 6" id="KW-0472">Membrane</keyword>
<dbReference type="eggNOG" id="KOG1441">
    <property type="taxonomic scope" value="Eukaryota"/>
</dbReference>
<dbReference type="KEGG" id="pti:PHATRDRAFT_50485"/>
<reference evidence="8 9" key="1">
    <citation type="journal article" date="2008" name="Nature">
        <title>The Phaeodactylum genome reveals the evolutionary history of diatom genomes.</title>
        <authorList>
            <person name="Bowler C."/>
            <person name="Allen A.E."/>
            <person name="Badger J.H."/>
            <person name="Grimwood J."/>
            <person name="Jabbari K."/>
            <person name="Kuo A."/>
            <person name="Maheswari U."/>
            <person name="Martens C."/>
            <person name="Maumus F."/>
            <person name="Otillar R.P."/>
            <person name="Rayko E."/>
            <person name="Salamov A."/>
            <person name="Vandepoele K."/>
            <person name="Beszteri B."/>
            <person name="Gruber A."/>
            <person name="Heijde M."/>
            <person name="Katinka M."/>
            <person name="Mock T."/>
            <person name="Valentin K."/>
            <person name="Verret F."/>
            <person name="Berges J.A."/>
            <person name="Brownlee C."/>
            <person name="Cadoret J.P."/>
            <person name="Chiovitti A."/>
            <person name="Choi C.J."/>
            <person name="Coesel S."/>
            <person name="De Martino A."/>
            <person name="Detter J.C."/>
            <person name="Durkin C."/>
            <person name="Falciatore A."/>
            <person name="Fournet J."/>
            <person name="Haruta M."/>
            <person name="Huysman M.J."/>
            <person name="Jenkins B.D."/>
            <person name="Jiroutova K."/>
            <person name="Jorgensen R.E."/>
            <person name="Joubert Y."/>
            <person name="Kaplan A."/>
            <person name="Kroger N."/>
            <person name="Kroth P.G."/>
            <person name="La Roche J."/>
            <person name="Lindquist E."/>
            <person name="Lommer M."/>
            <person name="Martin-Jezequel V."/>
            <person name="Lopez P.J."/>
            <person name="Lucas S."/>
            <person name="Mangogna M."/>
            <person name="McGinnis K."/>
            <person name="Medlin L.K."/>
            <person name="Montsant A."/>
            <person name="Oudot-Le Secq M.P."/>
            <person name="Napoli C."/>
            <person name="Obornik M."/>
            <person name="Parker M.S."/>
            <person name="Petit J.L."/>
            <person name="Porcel B.M."/>
            <person name="Poulsen N."/>
            <person name="Robison M."/>
            <person name="Rychlewski L."/>
            <person name="Rynearson T.A."/>
            <person name="Schmutz J."/>
            <person name="Shapiro H."/>
            <person name="Siaut M."/>
            <person name="Stanley M."/>
            <person name="Sussman M.R."/>
            <person name="Taylor A.R."/>
            <person name="Vardi A."/>
            <person name="von Dassow P."/>
            <person name="Vyverman W."/>
            <person name="Willis A."/>
            <person name="Wyrwicz L.S."/>
            <person name="Rokhsar D.S."/>
            <person name="Weissenbach J."/>
            <person name="Armbrust E.V."/>
            <person name="Green B.R."/>
            <person name="Van de Peer Y."/>
            <person name="Grigoriev I.V."/>
        </authorList>
    </citation>
    <scope>NUCLEOTIDE SEQUENCE [LARGE SCALE GENOMIC DNA]</scope>
    <source>
        <strain evidence="8 9">CCAP 1055/1</strain>
    </source>
</reference>